<feature type="region of interest" description="Disordered" evidence="1">
    <location>
        <begin position="32"/>
        <end position="74"/>
    </location>
</feature>
<proteinExistence type="predicted"/>
<evidence type="ECO:0008006" key="4">
    <source>
        <dbReference type="Google" id="ProtNLM"/>
    </source>
</evidence>
<dbReference type="EMBL" id="JBFAIH010000024">
    <property type="protein sequence ID" value="MEV0367033.1"/>
    <property type="molecule type" value="Genomic_DNA"/>
</dbReference>
<dbReference type="Proteomes" id="UP001551658">
    <property type="component" value="Unassembled WGS sequence"/>
</dbReference>
<organism evidence="2 3">
    <name type="scientific">Nocardia fusca</name>
    <dbReference type="NCBI Taxonomy" id="941183"/>
    <lineage>
        <taxon>Bacteria</taxon>
        <taxon>Bacillati</taxon>
        <taxon>Actinomycetota</taxon>
        <taxon>Actinomycetes</taxon>
        <taxon>Mycobacteriales</taxon>
        <taxon>Nocardiaceae</taxon>
        <taxon>Nocardia</taxon>
    </lineage>
</organism>
<comment type="caution">
    <text evidence="2">The sequence shown here is derived from an EMBL/GenBank/DDBJ whole genome shotgun (WGS) entry which is preliminary data.</text>
</comment>
<gene>
    <name evidence="2" type="ORF">AB0H72_30510</name>
</gene>
<keyword evidence="3" id="KW-1185">Reference proteome</keyword>
<evidence type="ECO:0000313" key="3">
    <source>
        <dbReference type="Proteomes" id="UP001551658"/>
    </source>
</evidence>
<reference evidence="2 3" key="1">
    <citation type="submission" date="2024-06" db="EMBL/GenBank/DDBJ databases">
        <title>The Natural Products Discovery Center: Release of the First 8490 Sequenced Strains for Exploring Actinobacteria Biosynthetic Diversity.</title>
        <authorList>
            <person name="Kalkreuter E."/>
            <person name="Kautsar S.A."/>
            <person name="Yang D."/>
            <person name="Bader C.D."/>
            <person name="Teijaro C.N."/>
            <person name="Fluegel L."/>
            <person name="Davis C.M."/>
            <person name="Simpson J.R."/>
            <person name="Lauterbach L."/>
            <person name="Steele A.D."/>
            <person name="Gui C."/>
            <person name="Meng S."/>
            <person name="Li G."/>
            <person name="Viehrig K."/>
            <person name="Ye F."/>
            <person name="Su P."/>
            <person name="Kiefer A.F."/>
            <person name="Nichols A."/>
            <person name="Cepeda A.J."/>
            <person name="Yan W."/>
            <person name="Fan B."/>
            <person name="Jiang Y."/>
            <person name="Adhikari A."/>
            <person name="Zheng C.-J."/>
            <person name="Schuster L."/>
            <person name="Cowan T.M."/>
            <person name="Smanski M.J."/>
            <person name="Chevrette M.G."/>
            <person name="De Carvalho L.P.S."/>
            <person name="Shen B."/>
        </authorList>
    </citation>
    <scope>NUCLEOTIDE SEQUENCE [LARGE SCALE GENOMIC DNA]</scope>
    <source>
        <strain evidence="2 3">NPDC050671</strain>
    </source>
</reference>
<dbReference type="RefSeq" id="WP_357985999.1">
    <property type="nucleotide sequence ID" value="NZ_JBFAIH010000024.1"/>
</dbReference>
<accession>A0ABV3FHQ5</accession>
<sequence length="74" mass="7785">MSSRPLRPSSRSRYRLLAAAAVAAAGGTAWLVRSKRPQPPEPATAPPRIGYTRNGAVVASDDPEATTDRPALSD</sequence>
<evidence type="ECO:0000313" key="2">
    <source>
        <dbReference type="EMBL" id="MEV0367033.1"/>
    </source>
</evidence>
<protein>
    <recommendedName>
        <fullName evidence="4">Secreted protein</fullName>
    </recommendedName>
</protein>
<evidence type="ECO:0000256" key="1">
    <source>
        <dbReference type="SAM" id="MobiDB-lite"/>
    </source>
</evidence>
<name>A0ABV3FHQ5_9NOCA</name>